<dbReference type="WBParaSite" id="PSAMB.scaffold1115size35743.g11112.t1">
    <property type="protein sequence ID" value="PSAMB.scaffold1115size35743.g11112.t1"/>
    <property type="gene ID" value="PSAMB.scaffold1115size35743.g11112"/>
</dbReference>
<dbReference type="PROSITE" id="PS51885">
    <property type="entry name" value="NEPRILYSIN"/>
    <property type="match status" value="1"/>
</dbReference>
<dbReference type="PANTHER" id="PTHR11733">
    <property type="entry name" value="ZINC METALLOPROTEASE FAMILY M13 NEPRILYSIN-RELATED"/>
    <property type="match status" value="1"/>
</dbReference>
<proteinExistence type="inferred from homology"/>
<dbReference type="InterPro" id="IPR042089">
    <property type="entry name" value="Peptidase_M13_dom_2"/>
</dbReference>
<keyword evidence="12" id="KW-1185">Reference proteome</keyword>
<dbReference type="InterPro" id="IPR000718">
    <property type="entry name" value="Peptidase_M13"/>
</dbReference>
<evidence type="ECO:0000256" key="5">
    <source>
        <dbReference type="ARBA" id="ARBA00022801"/>
    </source>
</evidence>
<keyword evidence="9" id="KW-0472">Membrane</keyword>
<keyword evidence="6" id="KW-0862">Zinc</keyword>
<comment type="cofactor">
    <cofactor evidence="1">
        <name>Zn(2+)</name>
        <dbReference type="ChEBI" id="CHEBI:29105"/>
    </cofactor>
</comment>
<evidence type="ECO:0000313" key="13">
    <source>
        <dbReference type="WBParaSite" id="PSAMB.scaffold1115size35743.g11112.t1"/>
    </source>
</evidence>
<feature type="transmembrane region" description="Helical" evidence="9">
    <location>
        <begin position="66"/>
        <end position="89"/>
    </location>
</feature>
<evidence type="ECO:0000256" key="9">
    <source>
        <dbReference type="SAM" id="Phobius"/>
    </source>
</evidence>
<dbReference type="Pfam" id="PF01431">
    <property type="entry name" value="Peptidase_M13"/>
    <property type="match status" value="1"/>
</dbReference>
<sequence>MAPDSLIATPHESDKLCAPVEGFKNGDHGAAPQSDYKWAFCCKSVALFQSNNRRHSAMAKITVKSLAIICAALSILCLCLIGALIYFIVMMDEGGDPGHHGPPPPDSGTSPSWSIAPSSISSSPPPASSSTGAPDTSQACYNINNSPGYQEAAKNILGSIDFSADPCQDFYQYACGVWPLKNPLPSDRSKWSIYSAVSQQVSNNIQVAISQINASTTVSEGLKKVKTIYDSCTNASFIEKTKGQALAQLLKGIVETPYMTAFVNGEGRWPIIDELWSADNWKPEAIMGKLKRDFGIDTTLFAYADTADLMSNTTVLLITGQMLPLGLGIFKSKYYLNPSYNQIMQAYQNLTETTAILLARDGNTVPQVQKQDLDDMLNFEKKIANLILQSMSENNVYMWNMSRLQTEIPDFNWAVFLENLLPPETYQQIQQNTNVIQVATPQFVKNMVALIRTTPPRAVQNYLIWRLVKYSLTFLSQEYLDAQQVLNAVMTGKQDVSSREDICLSYIRGRYDLPNLGYATGEAFVGQFFPSTAKADATLLASNVKAALTEMIQELDWMDAQTKTEALRKAQLMRANIAYPDWLMNSTAEALYYANLHLPATASIGTLNLIQRAWAVQENFRSLFRPVAKDAFGGPPVATDAWYSANRNALTVPAGELQKPFFSSDYPKAVIYGAAGAVTGHEMSHGYDQTGSYYDADGNLNNWWTKQSKAAFDNRTACLINQFNNYCYPDLGCVNGAATVTENSADLAGLKAAYFAYQNEQTGVEADRLPNMPSVTDDQVFFLSFASFWCGSETNASLSDQLLTNPHTPDRFRVIGTLRNMPQFAKAFNCPANSYMNPSDRCSIW</sequence>
<evidence type="ECO:0000256" key="2">
    <source>
        <dbReference type="ARBA" id="ARBA00007357"/>
    </source>
</evidence>
<feature type="domain" description="Peptidase M13 C-terminal" evidence="10">
    <location>
        <begin position="641"/>
        <end position="844"/>
    </location>
</feature>
<dbReference type="SUPFAM" id="SSF55486">
    <property type="entry name" value="Metalloproteases ('zincins'), catalytic domain"/>
    <property type="match status" value="1"/>
</dbReference>
<organism evidence="12 13">
    <name type="scientific">Plectus sambesii</name>
    <dbReference type="NCBI Taxonomy" id="2011161"/>
    <lineage>
        <taxon>Eukaryota</taxon>
        <taxon>Metazoa</taxon>
        <taxon>Ecdysozoa</taxon>
        <taxon>Nematoda</taxon>
        <taxon>Chromadorea</taxon>
        <taxon>Plectida</taxon>
        <taxon>Plectina</taxon>
        <taxon>Plectoidea</taxon>
        <taxon>Plectidae</taxon>
        <taxon>Plectus</taxon>
    </lineage>
</organism>
<dbReference type="PANTHER" id="PTHR11733:SF240">
    <property type="entry name" value="GH14155P-RELATED"/>
    <property type="match status" value="1"/>
</dbReference>
<evidence type="ECO:0000313" key="12">
    <source>
        <dbReference type="Proteomes" id="UP000887566"/>
    </source>
</evidence>
<keyword evidence="7" id="KW-0482">Metalloprotease</keyword>
<dbReference type="Proteomes" id="UP000887566">
    <property type="component" value="Unplaced"/>
</dbReference>
<feature type="domain" description="Peptidase M13 N-terminal" evidence="11">
    <location>
        <begin position="166"/>
        <end position="580"/>
    </location>
</feature>
<dbReference type="InterPro" id="IPR024079">
    <property type="entry name" value="MetalloPept_cat_dom_sf"/>
</dbReference>
<dbReference type="Gene3D" id="1.10.1380.10">
    <property type="entry name" value="Neutral endopeptidase , domain2"/>
    <property type="match status" value="1"/>
</dbReference>
<evidence type="ECO:0000256" key="7">
    <source>
        <dbReference type="ARBA" id="ARBA00023049"/>
    </source>
</evidence>
<feature type="region of interest" description="Disordered" evidence="8">
    <location>
        <begin position="97"/>
        <end position="134"/>
    </location>
</feature>
<keyword evidence="9" id="KW-1133">Transmembrane helix</keyword>
<name>A0A914UNG5_9BILA</name>
<dbReference type="GO" id="GO:0005886">
    <property type="term" value="C:plasma membrane"/>
    <property type="evidence" value="ECO:0007669"/>
    <property type="project" value="TreeGrafter"/>
</dbReference>
<evidence type="ECO:0000256" key="4">
    <source>
        <dbReference type="ARBA" id="ARBA00022723"/>
    </source>
</evidence>
<keyword evidence="3" id="KW-0645">Protease</keyword>
<comment type="similarity">
    <text evidence="2">Belongs to the peptidase M13 family.</text>
</comment>
<evidence type="ECO:0000259" key="11">
    <source>
        <dbReference type="Pfam" id="PF05649"/>
    </source>
</evidence>
<evidence type="ECO:0000256" key="3">
    <source>
        <dbReference type="ARBA" id="ARBA00022670"/>
    </source>
</evidence>
<dbReference type="InterPro" id="IPR008753">
    <property type="entry name" value="Peptidase_M13_N"/>
</dbReference>
<dbReference type="Gene3D" id="3.40.390.10">
    <property type="entry name" value="Collagenase (Catalytic Domain)"/>
    <property type="match status" value="1"/>
</dbReference>
<evidence type="ECO:0000256" key="1">
    <source>
        <dbReference type="ARBA" id="ARBA00001947"/>
    </source>
</evidence>
<dbReference type="CDD" id="cd08662">
    <property type="entry name" value="M13"/>
    <property type="match status" value="1"/>
</dbReference>
<accession>A0A914UNG5</accession>
<reference evidence="13" key="1">
    <citation type="submission" date="2022-11" db="UniProtKB">
        <authorList>
            <consortium name="WormBaseParasite"/>
        </authorList>
    </citation>
    <scope>IDENTIFICATION</scope>
</reference>
<dbReference type="PRINTS" id="PR00786">
    <property type="entry name" value="NEPRILYSIN"/>
</dbReference>
<keyword evidence="4" id="KW-0479">Metal-binding</keyword>
<dbReference type="GO" id="GO:0046872">
    <property type="term" value="F:metal ion binding"/>
    <property type="evidence" value="ECO:0007669"/>
    <property type="project" value="UniProtKB-KW"/>
</dbReference>
<dbReference type="GO" id="GO:0016485">
    <property type="term" value="P:protein processing"/>
    <property type="evidence" value="ECO:0007669"/>
    <property type="project" value="TreeGrafter"/>
</dbReference>
<dbReference type="AlphaFoldDB" id="A0A914UNG5"/>
<dbReference type="GO" id="GO:0004222">
    <property type="term" value="F:metalloendopeptidase activity"/>
    <property type="evidence" value="ECO:0007669"/>
    <property type="project" value="InterPro"/>
</dbReference>
<feature type="compositionally biased region" description="Low complexity" evidence="8">
    <location>
        <begin position="107"/>
        <end position="134"/>
    </location>
</feature>
<evidence type="ECO:0000256" key="6">
    <source>
        <dbReference type="ARBA" id="ARBA00022833"/>
    </source>
</evidence>
<dbReference type="Pfam" id="PF05649">
    <property type="entry name" value="Peptidase_M13_N"/>
    <property type="match status" value="1"/>
</dbReference>
<protein>
    <submittedName>
        <fullName evidence="13">Endothelin-converting enzyme 1</fullName>
    </submittedName>
</protein>
<keyword evidence="9" id="KW-0812">Transmembrane</keyword>
<evidence type="ECO:0000259" key="10">
    <source>
        <dbReference type="Pfam" id="PF01431"/>
    </source>
</evidence>
<keyword evidence="5" id="KW-0378">Hydrolase</keyword>
<dbReference type="InterPro" id="IPR018497">
    <property type="entry name" value="Peptidase_M13_C"/>
</dbReference>
<evidence type="ECO:0000256" key="8">
    <source>
        <dbReference type="SAM" id="MobiDB-lite"/>
    </source>
</evidence>